<evidence type="ECO:0000256" key="3">
    <source>
        <dbReference type="ARBA" id="ARBA00022705"/>
    </source>
</evidence>
<keyword evidence="7 13" id="KW-0067">ATP-binding</keyword>
<dbReference type="EMBL" id="CP001055">
    <property type="protein sequence ID" value="ACC97884.1"/>
    <property type="molecule type" value="Genomic_DNA"/>
</dbReference>
<organism evidence="16 17">
    <name type="scientific">Elusimicrobium minutum (strain Pei191)</name>
    <dbReference type="NCBI Taxonomy" id="445932"/>
    <lineage>
        <taxon>Bacteria</taxon>
        <taxon>Pseudomonadati</taxon>
        <taxon>Elusimicrobiota</taxon>
        <taxon>Elusimicrobia</taxon>
        <taxon>Elusimicrobiales</taxon>
        <taxon>Elusimicrobiaceae</taxon>
        <taxon>Elusimicrobium</taxon>
    </lineage>
</organism>
<proteinExistence type="inferred from homology"/>
<dbReference type="CDD" id="cd00984">
    <property type="entry name" value="DnaB_C"/>
    <property type="match status" value="1"/>
</dbReference>
<feature type="domain" description="SF4 helicase" evidence="15">
    <location>
        <begin position="179"/>
        <end position="452"/>
    </location>
</feature>
<dbReference type="KEGG" id="emi:Emin_0325"/>
<evidence type="ECO:0000256" key="12">
    <source>
        <dbReference type="NCBIfam" id="TIGR00665"/>
    </source>
</evidence>
<evidence type="ECO:0000313" key="16">
    <source>
        <dbReference type="EMBL" id="ACC97884.1"/>
    </source>
</evidence>
<keyword evidence="3 13" id="KW-0235">DNA replication</keyword>
<dbReference type="Pfam" id="PF03796">
    <property type="entry name" value="DnaB_C"/>
    <property type="match status" value="1"/>
</dbReference>
<dbReference type="GO" id="GO:0005524">
    <property type="term" value="F:ATP binding"/>
    <property type="evidence" value="ECO:0007669"/>
    <property type="project" value="UniProtKB-UniRule"/>
</dbReference>
<dbReference type="PANTHER" id="PTHR30153:SF2">
    <property type="entry name" value="REPLICATIVE DNA HELICASE"/>
    <property type="match status" value="1"/>
</dbReference>
<dbReference type="STRING" id="445932.Emin_0325"/>
<dbReference type="InterPro" id="IPR007693">
    <property type="entry name" value="DNA_helicase_DnaB-like_N"/>
</dbReference>
<dbReference type="InterPro" id="IPR027417">
    <property type="entry name" value="P-loop_NTPase"/>
</dbReference>
<dbReference type="HOGENOM" id="CLU_005373_0_0_0"/>
<dbReference type="GO" id="GO:0016887">
    <property type="term" value="F:ATP hydrolysis activity"/>
    <property type="evidence" value="ECO:0007669"/>
    <property type="project" value="RHEA"/>
</dbReference>
<accession>B2KBY0</accession>
<keyword evidence="8 13" id="KW-0238">DNA-binding</keyword>
<evidence type="ECO:0000256" key="11">
    <source>
        <dbReference type="ARBA" id="ARBA00048954"/>
    </source>
</evidence>
<evidence type="ECO:0000256" key="4">
    <source>
        <dbReference type="ARBA" id="ARBA00022741"/>
    </source>
</evidence>
<reference evidence="16 17" key="1">
    <citation type="journal article" date="2009" name="Appl. Environ. Microbiol.">
        <title>Genomic analysis of 'Elusimicrobium minutum,' the first cultivated representative of the phylum 'Elusimicrobia' (formerly termite group 1).</title>
        <authorList>
            <person name="Herlemann D.P.R."/>
            <person name="Geissinger O."/>
            <person name="Ikeda-Ohtsubo W."/>
            <person name="Kunin V."/>
            <person name="Sun H."/>
            <person name="Lapidus A."/>
            <person name="Hugenholtz P."/>
            <person name="Brune A."/>
        </authorList>
    </citation>
    <scope>NUCLEOTIDE SEQUENCE [LARGE SCALE GENOMIC DNA]</scope>
    <source>
        <strain evidence="16 17">Pei191</strain>
    </source>
</reference>
<dbReference type="Proteomes" id="UP000001029">
    <property type="component" value="Chromosome"/>
</dbReference>
<keyword evidence="4 13" id="KW-0547">Nucleotide-binding</keyword>
<evidence type="ECO:0000259" key="15">
    <source>
        <dbReference type="PROSITE" id="PS51199"/>
    </source>
</evidence>
<evidence type="ECO:0000256" key="5">
    <source>
        <dbReference type="ARBA" id="ARBA00022801"/>
    </source>
</evidence>
<evidence type="ECO:0000256" key="8">
    <source>
        <dbReference type="ARBA" id="ARBA00023125"/>
    </source>
</evidence>
<keyword evidence="6 13" id="KW-0347">Helicase</keyword>
<dbReference type="PROSITE" id="PS51199">
    <property type="entry name" value="SF4_HELICASE"/>
    <property type="match status" value="1"/>
</dbReference>
<evidence type="ECO:0000256" key="2">
    <source>
        <dbReference type="ARBA" id="ARBA00022515"/>
    </source>
</evidence>
<dbReference type="InterPro" id="IPR007694">
    <property type="entry name" value="DNA_helicase_DnaB-like_C"/>
</dbReference>
<dbReference type="Gene3D" id="3.40.50.300">
    <property type="entry name" value="P-loop containing nucleotide triphosphate hydrolases"/>
    <property type="match status" value="1"/>
</dbReference>
<keyword evidence="9" id="KW-0413">Isomerase</keyword>
<sequence>MADNILDKVPPQAIDAEMAVLGSMLIEAQAVERAFDILKAEHFYKDAHKKIFSAMRNLADKNQAIDTITLTEELKTTNQLAVVGGEVYLAELIDKVSTAAHVEHYAEIVYKKFLVRDLIKISTTIIQESYKQEDEPEKLIDLAQEQIFKISQKQDIKGFIAAKDLAEEVMHLIEKARLDKNPVKGVPTGFTEFDYKTGGFRKSDLIIIGARPSQGKTALALNVAHFASVVKNIPIAFFSLEMGKNSIFERMLCSAAMADVHQVRSGIFKMEKWRDLTREAGRLAQAPFFIDDTPGITITEIRMRARRLANDLEKQGKQLGMIMIDYLQLIRSTGRFESRQQEVSEISRMLKELARTLDVPVVALSQLSRKNEDRSRVDNKPQLSDLRESGSIEQDADVVALIHRDGYYKRDDESLKRKATLIIAKQRNGPVGDVDLNFISEHTLFTNPAPENIEVGEYGDVSVPM</sequence>
<dbReference type="InterPro" id="IPR016136">
    <property type="entry name" value="DNA_helicase_N/primase_C"/>
</dbReference>
<dbReference type="Gene3D" id="1.10.860.10">
    <property type="entry name" value="DNAb Helicase, Chain A"/>
    <property type="match status" value="1"/>
</dbReference>
<dbReference type="InterPro" id="IPR036185">
    <property type="entry name" value="DNA_heli_DnaB-like_N_sf"/>
</dbReference>
<dbReference type="OrthoDB" id="9773982at2"/>
<dbReference type="GO" id="GO:0043139">
    <property type="term" value="F:5'-3' DNA helicase activity"/>
    <property type="evidence" value="ECO:0007669"/>
    <property type="project" value="UniProtKB-EC"/>
</dbReference>
<dbReference type="GO" id="GO:0006269">
    <property type="term" value="P:DNA replication, synthesis of primer"/>
    <property type="evidence" value="ECO:0007669"/>
    <property type="project" value="UniProtKB-UniRule"/>
</dbReference>
<keyword evidence="5 13" id="KW-0378">Hydrolase</keyword>
<feature type="region of interest" description="Disordered" evidence="14">
    <location>
        <begin position="370"/>
        <end position="389"/>
    </location>
</feature>
<dbReference type="RefSeq" id="WP_012414499.1">
    <property type="nucleotide sequence ID" value="NC_010644.1"/>
</dbReference>
<comment type="catalytic activity">
    <reaction evidence="11 13">
        <text>ATP + H2O = ADP + phosphate + H(+)</text>
        <dbReference type="Rhea" id="RHEA:13065"/>
        <dbReference type="ChEBI" id="CHEBI:15377"/>
        <dbReference type="ChEBI" id="CHEBI:15378"/>
        <dbReference type="ChEBI" id="CHEBI:30616"/>
        <dbReference type="ChEBI" id="CHEBI:43474"/>
        <dbReference type="ChEBI" id="CHEBI:456216"/>
        <dbReference type="EC" id="5.6.2.3"/>
    </reaction>
</comment>
<keyword evidence="17" id="KW-1185">Reference proteome</keyword>
<dbReference type="AlphaFoldDB" id="B2KBY0"/>
<dbReference type="InterPro" id="IPR007692">
    <property type="entry name" value="DNA_helicase_DnaB"/>
</dbReference>
<evidence type="ECO:0000256" key="7">
    <source>
        <dbReference type="ARBA" id="ARBA00022840"/>
    </source>
</evidence>
<dbReference type="EC" id="5.6.2.3" evidence="12 13"/>
<dbReference type="SUPFAM" id="SSF52540">
    <property type="entry name" value="P-loop containing nucleoside triphosphate hydrolases"/>
    <property type="match status" value="1"/>
</dbReference>
<evidence type="ECO:0000256" key="14">
    <source>
        <dbReference type="SAM" id="MobiDB-lite"/>
    </source>
</evidence>
<keyword evidence="2 13" id="KW-0639">Primosome</keyword>
<evidence type="ECO:0000256" key="10">
    <source>
        <dbReference type="ARBA" id="ARBA00044932"/>
    </source>
</evidence>
<dbReference type="PANTHER" id="PTHR30153">
    <property type="entry name" value="REPLICATIVE DNA HELICASE DNAB"/>
    <property type="match status" value="1"/>
</dbReference>
<dbReference type="Pfam" id="PF00772">
    <property type="entry name" value="DnaB"/>
    <property type="match status" value="1"/>
</dbReference>
<dbReference type="NCBIfam" id="TIGR00665">
    <property type="entry name" value="DnaB"/>
    <property type="match status" value="1"/>
</dbReference>
<dbReference type="FunFam" id="1.10.860.10:FF:000001">
    <property type="entry name" value="Replicative DNA helicase"/>
    <property type="match status" value="1"/>
</dbReference>
<dbReference type="GO" id="GO:0005829">
    <property type="term" value="C:cytosol"/>
    <property type="evidence" value="ECO:0007669"/>
    <property type="project" value="TreeGrafter"/>
</dbReference>
<evidence type="ECO:0000313" key="17">
    <source>
        <dbReference type="Proteomes" id="UP000001029"/>
    </source>
</evidence>
<dbReference type="GO" id="GO:0003677">
    <property type="term" value="F:DNA binding"/>
    <property type="evidence" value="ECO:0007669"/>
    <property type="project" value="UniProtKB-UniRule"/>
</dbReference>
<comment type="similarity">
    <text evidence="1 13">Belongs to the helicase family. DnaB subfamily.</text>
</comment>
<protein>
    <recommendedName>
        <fullName evidence="12 13">Replicative DNA helicase</fullName>
        <ecNumber evidence="12 13">5.6.2.3</ecNumber>
    </recommendedName>
</protein>
<gene>
    <name evidence="16" type="ordered locus">Emin_0325</name>
</gene>
<evidence type="ECO:0000256" key="9">
    <source>
        <dbReference type="ARBA" id="ARBA00023235"/>
    </source>
</evidence>
<dbReference type="GO" id="GO:1990077">
    <property type="term" value="C:primosome complex"/>
    <property type="evidence" value="ECO:0007669"/>
    <property type="project" value="UniProtKB-UniRule"/>
</dbReference>
<comment type="function">
    <text evidence="10 13">The main replicative DNA helicase, it participates in initiation and elongation during chromosome replication. Travels ahead of the DNA replisome, separating dsDNA into templates for DNA synthesis. A processive ATP-dependent 5'-3' DNA helicase it has DNA-dependent ATPase activity.</text>
</comment>
<name>B2KBY0_ELUMP</name>
<evidence type="ECO:0000256" key="6">
    <source>
        <dbReference type="ARBA" id="ARBA00022806"/>
    </source>
</evidence>
<evidence type="ECO:0000256" key="1">
    <source>
        <dbReference type="ARBA" id="ARBA00008428"/>
    </source>
</evidence>
<evidence type="ECO:0000256" key="13">
    <source>
        <dbReference type="RuleBase" id="RU362085"/>
    </source>
</evidence>
<dbReference type="SUPFAM" id="SSF48024">
    <property type="entry name" value="N-terminal domain of DnaB helicase"/>
    <property type="match status" value="1"/>
</dbReference>